<protein>
    <submittedName>
        <fullName evidence="2">Uncharacterized protein</fullName>
    </submittedName>
</protein>
<dbReference type="Pfam" id="PF15389">
    <property type="entry name" value="DUF4612"/>
    <property type="match status" value="1"/>
</dbReference>
<organism evidence="2 3">
    <name type="scientific">Mytilus galloprovincialis</name>
    <name type="common">Mediterranean mussel</name>
    <dbReference type="NCBI Taxonomy" id="29158"/>
    <lineage>
        <taxon>Eukaryota</taxon>
        <taxon>Metazoa</taxon>
        <taxon>Spiralia</taxon>
        <taxon>Lophotrochozoa</taxon>
        <taxon>Mollusca</taxon>
        <taxon>Bivalvia</taxon>
        <taxon>Autobranchia</taxon>
        <taxon>Pteriomorphia</taxon>
        <taxon>Mytilida</taxon>
        <taxon>Mytiloidea</taxon>
        <taxon>Mytilidae</taxon>
        <taxon>Mytilinae</taxon>
        <taxon>Mytilus</taxon>
    </lineage>
</organism>
<dbReference type="OrthoDB" id="5919401at2759"/>
<gene>
    <name evidence="2" type="ORF">MGAL_10B045522</name>
</gene>
<dbReference type="AlphaFoldDB" id="A0A8B6GQY5"/>
<accession>A0A8B6GQY5</accession>
<comment type="caution">
    <text evidence="2">The sequence shown here is derived from an EMBL/GenBank/DDBJ whole genome shotgun (WGS) entry which is preliminary data.</text>
</comment>
<evidence type="ECO:0000313" key="2">
    <source>
        <dbReference type="EMBL" id="VDI68075.1"/>
    </source>
</evidence>
<sequence length="133" mass="15008">MGCGRSKFHSHDEQEKHSKTNGIDKDKNSNNPTDAELESAKSRTRRCTPAVNTNGALQQPNFNIPTQDKAYEKFSANKPFSNKGIAPQVLRVTNSQLEFFKMLDEKIEMGGQFSSDEEESIIYYKQSTELVNS</sequence>
<evidence type="ECO:0000256" key="1">
    <source>
        <dbReference type="SAM" id="MobiDB-lite"/>
    </source>
</evidence>
<reference evidence="2" key="1">
    <citation type="submission" date="2018-11" db="EMBL/GenBank/DDBJ databases">
        <authorList>
            <person name="Alioto T."/>
            <person name="Alioto T."/>
        </authorList>
    </citation>
    <scope>NUCLEOTIDE SEQUENCE</scope>
</reference>
<feature type="compositionally biased region" description="Basic and acidic residues" evidence="1">
    <location>
        <begin position="9"/>
        <end position="28"/>
    </location>
</feature>
<dbReference type="EMBL" id="UYJE01008880">
    <property type="protein sequence ID" value="VDI68075.1"/>
    <property type="molecule type" value="Genomic_DNA"/>
</dbReference>
<dbReference type="InterPro" id="IPR027967">
    <property type="entry name" value="DUF4612"/>
</dbReference>
<evidence type="ECO:0000313" key="3">
    <source>
        <dbReference type="Proteomes" id="UP000596742"/>
    </source>
</evidence>
<feature type="compositionally biased region" description="Polar residues" evidence="1">
    <location>
        <begin position="50"/>
        <end position="62"/>
    </location>
</feature>
<keyword evidence="3" id="KW-1185">Reference proteome</keyword>
<name>A0A8B6GQY5_MYTGA</name>
<feature type="region of interest" description="Disordered" evidence="1">
    <location>
        <begin position="1"/>
        <end position="62"/>
    </location>
</feature>
<proteinExistence type="predicted"/>
<dbReference type="Proteomes" id="UP000596742">
    <property type="component" value="Unassembled WGS sequence"/>
</dbReference>